<dbReference type="Pfam" id="PF00561">
    <property type="entry name" value="Abhydrolase_1"/>
    <property type="match status" value="1"/>
</dbReference>
<keyword evidence="3" id="KW-1185">Reference proteome</keyword>
<sequence length="293" mass="31494">MHAKHVLPSLFLAGIAVLNNPTLATEPAVRTITAEAGNVHIEALDQGQGLLIVILPSKGRGAHDYDEVARYLADDGYRVIRPEPRGVNGSKAPMDTPTLHDFAADVALVMDHEKSGPAIIVGHAWGSQPARVLAVDRPDLVKGIVLASASIGKLPPGSSEKPYGRMVEAIKGAGNYSLPEAKRIEYLQEAFFAPGNDVRAWLPGWYDATHKAQDHARDTTPVESYWSGGNVVPILDLQGEKDAVVLPNILKPMLGDRVEHVVVKGAGHAMAPERPREMADAIASFAHRVYGQK</sequence>
<protein>
    <submittedName>
        <fullName evidence="2">Alpha/beta hydrolase</fullName>
    </submittedName>
</protein>
<dbReference type="Gene3D" id="3.40.50.1820">
    <property type="entry name" value="alpha/beta hydrolase"/>
    <property type="match status" value="1"/>
</dbReference>
<evidence type="ECO:0000259" key="1">
    <source>
        <dbReference type="Pfam" id="PF00561"/>
    </source>
</evidence>
<keyword evidence="2" id="KW-0378">Hydrolase</keyword>
<accession>A0ABX0YJ97</accession>
<evidence type="ECO:0000313" key="3">
    <source>
        <dbReference type="Proteomes" id="UP000746535"/>
    </source>
</evidence>
<proteinExistence type="predicted"/>
<name>A0ABX0YJ97_9PSED</name>
<dbReference type="InterPro" id="IPR029058">
    <property type="entry name" value="AB_hydrolase_fold"/>
</dbReference>
<dbReference type="EMBL" id="JAAVJI010000009">
    <property type="protein sequence ID" value="NJP02254.1"/>
    <property type="molecule type" value="Genomic_DNA"/>
</dbReference>
<evidence type="ECO:0000313" key="2">
    <source>
        <dbReference type="EMBL" id="NJP02254.1"/>
    </source>
</evidence>
<dbReference type="PANTHER" id="PTHR43194:SF2">
    <property type="entry name" value="PEROXISOMAL MEMBRANE PROTEIN LPX1"/>
    <property type="match status" value="1"/>
</dbReference>
<reference evidence="2 3" key="1">
    <citation type="submission" date="2020-03" db="EMBL/GenBank/DDBJ databases">
        <authorList>
            <person name="Wang L."/>
            <person name="He N."/>
            <person name="Li Y."/>
            <person name="Fang Y."/>
            <person name="Zhang F."/>
        </authorList>
    </citation>
    <scope>NUCLEOTIDE SEQUENCE [LARGE SCALE GENOMIC DNA]</scope>
    <source>
        <strain evidence="3">hsmgli-8</strain>
    </source>
</reference>
<organism evidence="2 3">
    <name type="scientific">Pseudomonas quercus</name>
    <dbReference type="NCBI Taxonomy" id="2722792"/>
    <lineage>
        <taxon>Bacteria</taxon>
        <taxon>Pseudomonadati</taxon>
        <taxon>Pseudomonadota</taxon>
        <taxon>Gammaproteobacteria</taxon>
        <taxon>Pseudomonadales</taxon>
        <taxon>Pseudomonadaceae</taxon>
        <taxon>Pseudomonas</taxon>
    </lineage>
</organism>
<dbReference type="GO" id="GO:0016787">
    <property type="term" value="F:hydrolase activity"/>
    <property type="evidence" value="ECO:0007669"/>
    <property type="project" value="UniProtKB-KW"/>
</dbReference>
<comment type="caution">
    <text evidence="2">The sequence shown here is derived from an EMBL/GenBank/DDBJ whole genome shotgun (WGS) entry which is preliminary data.</text>
</comment>
<dbReference type="PANTHER" id="PTHR43194">
    <property type="entry name" value="HYDROLASE ALPHA/BETA FOLD FAMILY"/>
    <property type="match status" value="1"/>
</dbReference>
<dbReference type="SUPFAM" id="SSF53474">
    <property type="entry name" value="alpha/beta-Hydrolases"/>
    <property type="match status" value="1"/>
</dbReference>
<feature type="domain" description="AB hydrolase-1" evidence="1">
    <location>
        <begin position="52"/>
        <end position="273"/>
    </location>
</feature>
<dbReference type="Proteomes" id="UP000746535">
    <property type="component" value="Unassembled WGS sequence"/>
</dbReference>
<dbReference type="InterPro" id="IPR000073">
    <property type="entry name" value="AB_hydrolase_1"/>
</dbReference>
<gene>
    <name evidence="2" type="ORF">HBH25_15505</name>
</gene>
<dbReference type="InterPro" id="IPR050228">
    <property type="entry name" value="Carboxylesterase_BioH"/>
</dbReference>